<keyword evidence="1" id="KW-0175">Coiled coil</keyword>
<dbReference type="EnsemblMetazoa" id="XM_014392556.1">
    <property type="protein sequence ID" value="XP_014248042.1"/>
    <property type="gene ID" value="LOC106665816"/>
</dbReference>
<evidence type="ECO:0000313" key="2">
    <source>
        <dbReference type="EnsemblMetazoa" id="XP_014248042.1"/>
    </source>
</evidence>
<name>A0A8I6RMB0_CIMLE</name>
<organism evidence="2 3">
    <name type="scientific">Cimex lectularius</name>
    <name type="common">Bed bug</name>
    <name type="synonym">Acanthia lectularia</name>
    <dbReference type="NCBI Taxonomy" id="79782"/>
    <lineage>
        <taxon>Eukaryota</taxon>
        <taxon>Metazoa</taxon>
        <taxon>Ecdysozoa</taxon>
        <taxon>Arthropoda</taxon>
        <taxon>Hexapoda</taxon>
        <taxon>Insecta</taxon>
        <taxon>Pterygota</taxon>
        <taxon>Neoptera</taxon>
        <taxon>Paraneoptera</taxon>
        <taxon>Hemiptera</taxon>
        <taxon>Heteroptera</taxon>
        <taxon>Panheteroptera</taxon>
        <taxon>Cimicomorpha</taxon>
        <taxon>Cimicidae</taxon>
        <taxon>Cimex</taxon>
    </lineage>
</organism>
<evidence type="ECO:0000256" key="1">
    <source>
        <dbReference type="SAM" id="Coils"/>
    </source>
</evidence>
<keyword evidence="3" id="KW-1185">Reference proteome</keyword>
<dbReference type="RefSeq" id="XP_014248042.1">
    <property type="nucleotide sequence ID" value="XM_014392556.1"/>
</dbReference>
<accession>A0A8I6RMB0</accession>
<proteinExistence type="predicted"/>
<dbReference type="KEGG" id="clec:106665816"/>
<sequence length="403" mass="47973">MTFCETSKTPSRVLQEFKNTYKDFLESKNEEDVLKRWVNDMAEQNDLLVSAFRCLEMLENETICKIDKLIKDTFKKTGKVLSEDHDKVCKELQKLQEISMDQKNRILCLKRQICETENEANKCKENSIKNGMDYKASLDRIIKLAEGTKQKINSNIMINTSLEQSLGEAKMELNRLKKEKQLDKKEKICKKKEKKVRKLREQMKLLFLILKKKEKLCRIKKTLAKEGLQKKKLLKKMETKLVYSEKTMNFLQDLNCRVFGAIQNWKQATNKFVKFHSYYQYIQLVVTYLEHIANHYRHAIRSFSCKQDNIQLISNPKNNNNSCIAFQKLTINELRSLLKEKLWEIKFLKKKIVNLLDLETMKATQRHELLQTFNNGIDIYNHYLKKDQEINDFIWSNNYFSEM</sequence>
<feature type="coiled-coil region" evidence="1">
    <location>
        <begin position="159"/>
        <end position="202"/>
    </location>
</feature>
<protein>
    <submittedName>
        <fullName evidence="2">Uncharacterized protein</fullName>
    </submittedName>
</protein>
<reference evidence="2" key="1">
    <citation type="submission" date="2022-01" db="UniProtKB">
        <authorList>
            <consortium name="EnsemblMetazoa"/>
        </authorList>
    </citation>
    <scope>IDENTIFICATION</scope>
</reference>
<dbReference type="Proteomes" id="UP000494040">
    <property type="component" value="Unassembled WGS sequence"/>
</dbReference>
<evidence type="ECO:0000313" key="3">
    <source>
        <dbReference type="Proteomes" id="UP000494040"/>
    </source>
</evidence>
<dbReference type="GeneID" id="106665816"/>
<dbReference type="AlphaFoldDB" id="A0A8I6RMB0"/>